<evidence type="ECO:0000256" key="1">
    <source>
        <dbReference type="SAM" id="MobiDB-lite"/>
    </source>
</evidence>
<feature type="compositionally biased region" description="Acidic residues" evidence="1">
    <location>
        <begin position="524"/>
        <end position="538"/>
    </location>
</feature>
<protein>
    <submittedName>
        <fullName evidence="3">Uncharacterized protein</fullName>
    </submittedName>
</protein>
<reference evidence="3 4" key="1">
    <citation type="submission" date="2024-08" db="EMBL/GenBank/DDBJ databases">
        <authorList>
            <person name="Cucini C."/>
            <person name="Frati F."/>
        </authorList>
    </citation>
    <scope>NUCLEOTIDE SEQUENCE [LARGE SCALE GENOMIC DNA]</scope>
</reference>
<organism evidence="3 4">
    <name type="scientific">Orchesella dallaii</name>
    <dbReference type="NCBI Taxonomy" id="48710"/>
    <lineage>
        <taxon>Eukaryota</taxon>
        <taxon>Metazoa</taxon>
        <taxon>Ecdysozoa</taxon>
        <taxon>Arthropoda</taxon>
        <taxon>Hexapoda</taxon>
        <taxon>Collembola</taxon>
        <taxon>Entomobryomorpha</taxon>
        <taxon>Entomobryoidea</taxon>
        <taxon>Orchesellidae</taxon>
        <taxon>Orchesellinae</taxon>
        <taxon>Orchesella</taxon>
    </lineage>
</organism>
<sequence>MYFLTTTSCKLLLTLLVLGNLKICQVFGVNRDWDGLMTHKSVKGLPCLTACEKRGETYFWCYTAEKNGASEHPRWDYCSPRHRTTYLGLSCFGQCSNYYGIYKCPSDRARNEFTDCGPTRDVDNRPMVARHLTTNGEYCISPCTSDRATYNWCYKAGGSWGNCSIDVGYDINGAECTDSCGYGKVSYTWCHIKQSPFWNHCGVITETAATEFTYLGSKCLSPCELDVKTLHNTCYDATNVKRECSYAYGVATDNMICTTTCDTNQIASEKSWYSCRTIEGVWKKCSKFETDQAFYNGHRRTIRKGEDKPIPKFKVEQIDLKVTQTADRTHIYNHVDNLSHRIATFFEWVNRTGINTPFQVTRDRNFNARECMVRWKRGKFSLKSLDKNTQTLETAGTSSGVRLDLQSRYRTEDGTTYLNLQLQANGISRRQNRGYSTTIAEAQVPESVVEDIPRYALKALTESLAKRSAIHVGVFNYAPRALTTTKRPRGPHKGRGAGELLEVVTLENESFDGPQYHDELVETNEWDFDEDDFNDDEQGEQRDLDTKQENTYDVIEFPKSLEESLENHGGSDRSDYSQEKENEEANLANTNFVTTNEPDLNQWDSLRSEIHDNDDYSYNWANEEDENGLNLNDWQTQVSSDNKIYEVVENEDLSHHEFKEISDNFGELSNYNHEYLTDNSVATNEDNGVDDVEPNDVFGEDDFSDFEVSWGHQNDPFDDTSIQEDLGGSINNQW</sequence>
<dbReference type="InterPro" id="IPR053358">
    <property type="entry name" value="Diff-assoc_signaling"/>
</dbReference>
<feature type="signal peptide" evidence="2">
    <location>
        <begin position="1"/>
        <end position="28"/>
    </location>
</feature>
<accession>A0ABP1PJ71</accession>
<keyword evidence="4" id="KW-1185">Reference proteome</keyword>
<feature type="region of interest" description="Disordered" evidence="1">
    <location>
        <begin position="524"/>
        <end position="584"/>
    </location>
</feature>
<comment type="caution">
    <text evidence="3">The sequence shown here is derived from an EMBL/GenBank/DDBJ whole genome shotgun (WGS) entry which is preliminary data.</text>
</comment>
<evidence type="ECO:0000313" key="4">
    <source>
        <dbReference type="Proteomes" id="UP001642540"/>
    </source>
</evidence>
<dbReference type="PANTHER" id="PTHR34261:SF1">
    <property type="entry name" value="TUBULIN POLYMERIZATION-PROMOTING PROTEIN"/>
    <property type="match status" value="1"/>
</dbReference>
<dbReference type="Proteomes" id="UP001642540">
    <property type="component" value="Unassembled WGS sequence"/>
</dbReference>
<feature type="chain" id="PRO_5046691158" evidence="2">
    <location>
        <begin position="29"/>
        <end position="734"/>
    </location>
</feature>
<dbReference type="EMBL" id="CAXLJM020000001">
    <property type="protein sequence ID" value="CAL8067914.1"/>
    <property type="molecule type" value="Genomic_DNA"/>
</dbReference>
<evidence type="ECO:0000313" key="3">
    <source>
        <dbReference type="EMBL" id="CAL8067914.1"/>
    </source>
</evidence>
<proteinExistence type="predicted"/>
<gene>
    <name evidence="3" type="ORF">ODALV1_LOCUS23</name>
</gene>
<name>A0ABP1PJ71_9HEXA</name>
<feature type="compositionally biased region" description="Basic and acidic residues" evidence="1">
    <location>
        <begin position="559"/>
        <end position="580"/>
    </location>
</feature>
<dbReference type="PANTHER" id="PTHR34261">
    <property type="entry name" value="APC REGULATOR OF WNT-SIGNALING PATHWAY-RELATED"/>
    <property type="match status" value="1"/>
</dbReference>
<keyword evidence="2" id="KW-0732">Signal</keyword>
<feature type="compositionally biased region" description="Basic and acidic residues" evidence="1">
    <location>
        <begin position="539"/>
        <end position="550"/>
    </location>
</feature>
<evidence type="ECO:0000256" key="2">
    <source>
        <dbReference type="SAM" id="SignalP"/>
    </source>
</evidence>
<feature type="region of interest" description="Disordered" evidence="1">
    <location>
        <begin position="714"/>
        <end position="734"/>
    </location>
</feature>